<reference evidence="3 4" key="1">
    <citation type="submission" date="2015-06" db="EMBL/GenBank/DDBJ databases">
        <title>Talaromyces atroroseus IBT 11181 draft genome.</title>
        <authorList>
            <person name="Rasmussen K.B."/>
            <person name="Rasmussen S."/>
            <person name="Petersen B."/>
            <person name="Sicheritz-Ponten T."/>
            <person name="Mortensen U.H."/>
            <person name="Thrane U."/>
        </authorList>
    </citation>
    <scope>NUCLEOTIDE SEQUENCE [LARGE SCALE GENOMIC DNA]</scope>
    <source>
        <strain evidence="3 4">IBT 11181</strain>
    </source>
</reference>
<feature type="transmembrane region" description="Helical" evidence="2">
    <location>
        <begin position="206"/>
        <end position="226"/>
    </location>
</feature>
<name>A0A225ATQ7_TALAT</name>
<accession>A0A225ATQ7</accession>
<keyword evidence="2" id="KW-0812">Transmembrane</keyword>
<dbReference type="OrthoDB" id="5422510at2759"/>
<sequence length="481" mass="52950">MSETRSPPEQHASFQTGVNVGSASNLRQRPLGRATTFSESRPSFSKLRRNSVLSDTVSEARQSIRDSTDDLLFPRAKAGPRGATRVTESNHDSHWQSAPLALALLPAVGGLFFHDGSAFVTDATLLILAAIFLNWSVRLPWNWYRSAQEVRQPPPETILSDSGVIVEEDNEEGDSNSTSHASKQAERKELEHTSQAAMRELHMHELAALISCFVFPLIGAWLLHAVRGALSRPSEGLVSNYNLTIFLLAAEIRPFAHLLRMVQGRTLYLQRVVAAASDEDDEDGRMDHNKILDFAIRLEDLEAYVANKVETAATNSASALDGASEPQSMKQERVAQIIAEVRQSFQPEFEALNRAVRRYEKRTATMAFQIDTRMNQIEAQAGDAIALAAAAQRSANDNRHSLVGILSDWAYATVVIPVKMINYLASMPGRAASFCLQNIIALLMTGKARRKAKGKQSQAQPPSSRSERRYMATHSSQGSAA</sequence>
<dbReference type="EMBL" id="LFMY01000011">
    <property type="protein sequence ID" value="OKL57795.1"/>
    <property type="molecule type" value="Genomic_DNA"/>
</dbReference>
<feature type="region of interest" description="Disordered" evidence="1">
    <location>
        <begin position="168"/>
        <end position="192"/>
    </location>
</feature>
<dbReference type="PANTHER" id="PTHR42032">
    <property type="entry name" value="YALI0E30679P"/>
    <property type="match status" value="1"/>
</dbReference>
<feature type="transmembrane region" description="Helical" evidence="2">
    <location>
        <begin position="119"/>
        <end position="137"/>
    </location>
</feature>
<dbReference type="AlphaFoldDB" id="A0A225ATQ7"/>
<comment type="caution">
    <text evidence="3">The sequence shown here is derived from an EMBL/GenBank/DDBJ whole genome shotgun (WGS) entry which is preliminary data.</text>
</comment>
<feature type="region of interest" description="Disordered" evidence="1">
    <location>
        <begin position="450"/>
        <end position="481"/>
    </location>
</feature>
<organism evidence="3 4">
    <name type="scientific">Talaromyces atroroseus</name>
    <dbReference type="NCBI Taxonomy" id="1441469"/>
    <lineage>
        <taxon>Eukaryota</taxon>
        <taxon>Fungi</taxon>
        <taxon>Dikarya</taxon>
        <taxon>Ascomycota</taxon>
        <taxon>Pezizomycotina</taxon>
        <taxon>Eurotiomycetes</taxon>
        <taxon>Eurotiomycetidae</taxon>
        <taxon>Eurotiales</taxon>
        <taxon>Trichocomaceae</taxon>
        <taxon>Talaromyces</taxon>
        <taxon>Talaromyces sect. Trachyspermi</taxon>
    </lineage>
</organism>
<evidence type="ECO:0000313" key="4">
    <source>
        <dbReference type="Proteomes" id="UP000214365"/>
    </source>
</evidence>
<feature type="region of interest" description="Disordered" evidence="1">
    <location>
        <begin position="1"/>
        <end position="42"/>
    </location>
</feature>
<dbReference type="PANTHER" id="PTHR42032:SF1">
    <property type="entry name" value="YALI0E30679P"/>
    <property type="match status" value="1"/>
</dbReference>
<evidence type="ECO:0000256" key="2">
    <source>
        <dbReference type="SAM" id="Phobius"/>
    </source>
</evidence>
<dbReference type="STRING" id="1441469.A0A225ATQ7"/>
<dbReference type="RefSeq" id="XP_020117916.1">
    <property type="nucleotide sequence ID" value="XM_020261917.1"/>
</dbReference>
<keyword evidence="4" id="KW-1185">Reference proteome</keyword>
<feature type="compositionally biased region" description="Basic and acidic residues" evidence="1">
    <location>
        <begin position="183"/>
        <end position="192"/>
    </location>
</feature>
<protein>
    <submittedName>
        <fullName evidence="3">Uncharacterized protein</fullName>
    </submittedName>
</protein>
<feature type="compositionally biased region" description="Polar residues" evidence="1">
    <location>
        <begin position="1"/>
        <end position="27"/>
    </location>
</feature>
<dbReference type="Proteomes" id="UP000214365">
    <property type="component" value="Unassembled WGS sequence"/>
</dbReference>
<evidence type="ECO:0000313" key="3">
    <source>
        <dbReference type="EMBL" id="OKL57795.1"/>
    </source>
</evidence>
<proteinExistence type="predicted"/>
<evidence type="ECO:0000256" key="1">
    <source>
        <dbReference type="SAM" id="MobiDB-lite"/>
    </source>
</evidence>
<keyword evidence="2" id="KW-1133">Transmembrane helix</keyword>
<feature type="compositionally biased region" description="Polar residues" evidence="1">
    <location>
        <begin position="455"/>
        <end position="464"/>
    </location>
</feature>
<gene>
    <name evidence="3" type="ORF">UA08_07022</name>
</gene>
<keyword evidence="2" id="KW-0472">Membrane</keyword>
<dbReference type="GeneID" id="31006778"/>